<dbReference type="EMBL" id="WOSW01000004">
    <property type="protein sequence ID" value="NHO31654.1"/>
    <property type="molecule type" value="Genomic_DNA"/>
</dbReference>
<evidence type="ECO:0000256" key="1">
    <source>
        <dbReference type="ARBA" id="ARBA00012528"/>
    </source>
</evidence>
<dbReference type="NCBIfam" id="TIGR00254">
    <property type="entry name" value="GGDEF"/>
    <property type="match status" value="1"/>
</dbReference>
<protein>
    <recommendedName>
        <fullName evidence="1">diguanylate cyclase</fullName>
        <ecNumber evidence="1">2.7.7.65</ecNumber>
    </recommendedName>
</protein>
<dbReference type="CDD" id="cd01949">
    <property type="entry name" value="GGDEF"/>
    <property type="match status" value="1"/>
</dbReference>
<keyword evidence="3" id="KW-1133">Transmembrane helix</keyword>
<proteinExistence type="predicted"/>
<dbReference type="SMART" id="SM00267">
    <property type="entry name" value="GGDEF"/>
    <property type="match status" value="1"/>
</dbReference>
<evidence type="ECO:0000256" key="2">
    <source>
        <dbReference type="ARBA" id="ARBA00034247"/>
    </source>
</evidence>
<dbReference type="Gene3D" id="2.130.10.10">
    <property type="entry name" value="YVTN repeat-like/Quinoprotein amine dehydrogenase"/>
    <property type="match status" value="3"/>
</dbReference>
<dbReference type="InterPro" id="IPR000160">
    <property type="entry name" value="GGDEF_dom"/>
</dbReference>
<dbReference type="PANTHER" id="PTHR45138">
    <property type="entry name" value="REGULATORY COMPONENTS OF SENSORY TRANSDUCTION SYSTEM"/>
    <property type="match status" value="1"/>
</dbReference>
<dbReference type="InterPro" id="IPR043128">
    <property type="entry name" value="Rev_trsase/Diguanyl_cyclase"/>
</dbReference>
<dbReference type="InterPro" id="IPR029787">
    <property type="entry name" value="Nucleotide_cyclase"/>
</dbReference>
<dbReference type="PROSITE" id="PS50887">
    <property type="entry name" value="GGDEF"/>
    <property type="match status" value="1"/>
</dbReference>
<dbReference type="InterPro" id="IPR013783">
    <property type="entry name" value="Ig-like_fold"/>
</dbReference>
<feature type="transmembrane region" description="Helical" evidence="3">
    <location>
        <begin position="26"/>
        <end position="47"/>
    </location>
</feature>
<dbReference type="Proteomes" id="UP000615326">
    <property type="component" value="Unassembled WGS sequence"/>
</dbReference>
<name>A0ABX0K5S6_9PROT</name>
<dbReference type="Pfam" id="PF07494">
    <property type="entry name" value="Reg_prop"/>
    <property type="match status" value="1"/>
</dbReference>
<keyword evidence="3" id="KW-0472">Membrane</keyword>
<feature type="transmembrane region" description="Helical" evidence="3">
    <location>
        <begin position="774"/>
        <end position="793"/>
    </location>
</feature>
<feature type="domain" description="GGDEF" evidence="4">
    <location>
        <begin position="855"/>
        <end position="986"/>
    </location>
</feature>
<sequence>MRNLNYTFCELFYFNHDELKQPSINIILLCVKLTISIFLLFFIFFSYSVRAETIRLFDAQTGVGNAIVNAFAQDSNGFLYVGTTAGLYVSSGGEFTRVDNENNAIFKNVTALAGGSDGSLLVGADNALWMRTGFSFHKVPLKLNAKLQFSVLGKDFIVLVGEGAAKGGGLWRIHHDARKMPVVERFEDDTQHVPILLGNPLTTLSLHVLSSSEETLWIACGRALCRNRDGSTVVFGTREGIPADEWLALTIAPDGTLIARSAIHFVRISVDKDIDVEDIPTSSSRSSTSSFFLIATQSGSVITQENSSLLIRSSSGQWKSTNFLSKHKLGSVSSAFIDREEGIWLASPNHGIMRLAGFSVWENYGTERGFPATRISAIRRDNFGAFWLATEQGLFHYSSHDNGDDIKLPIGHYNIDVRSLLRTGDGTIWGAGKSSGLVRINPETGNIITLPSQASLTGAMALDSAGRLWIGTAQGIVRIDDPLHPPSRLSKALVLNDRRINALQFDQFGRLLALTDNVLFRQKPGEDYFEPQIDLIELGIGDGRLMTVTMSNEVWVAGIRGGLRKIELREEGSAILSSFSRNAPYIEVVTSLFRDTRGWIWIGSSRGLNVLTSSGWRHFDVNSGLISNHIIYGAINEDDDGSLWFGTDSGMSHLTAEHIFPALPELHTCITSAYINSVNLLGNPRIWSDGERNLSVNFVAPTFVGSNDLNYRYILENVDTAPHTENETFANYSNVQGQQISFDVQAIDFINARSANHAHLAAHMGSGLGRSSRFLIAFVSCGFLFFLISGGSYRRYVMVRQKNIDRAVRDRTRVMEEIQAQLRQQSRVDGLTGLLNRRTALDELSYLISSLAPGELIAVSLIDIDHFKLINDTFGHQAGDFVLEQYGLRLRQTSGPGVMAGRYGGEELIIIYPIVRKIQSVIEEANTLHRVLCMPIRVEESIVVATCSIGLAIISPGDTPESLIGRADRALYKGKRGGRNCLIIAD</sequence>
<keyword evidence="6" id="KW-1185">Reference proteome</keyword>
<evidence type="ECO:0000256" key="3">
    <source>
        <dbReference type="SAM" id="Phobius"/>
    </source>
</evidence>
<evidence type="ECO:0000313" key="6">
    <source>
        <dbReference type="Proteomes" id="UP000615326"/>
    </source>
</evidence>
<keyword evidence="3" id="KW-0812">Transmembrane</keyword>
<reference evidence="5 6" key="1">
    <citation type="journal article" date="2020" name="Int. J. Syst. Evol. Microbiol.">
        <title>Novel acetic acid bacteria from cider fermentations: Acetobacter conturbans sp. nov. and Acetobacter fallax sp. nov.</title>
        <authorList>
            <person name="Sombolestani A.S."/>
            <person name="Cleenwerck I."/>
            <person name="Cnockaert M."/>
            <person name="Borremans W."/>
            <person name="Wieme A.D."/>
            <person name="De Vuyst L."/>
            <person name="Vandamme P."/>
        </authorList>
    </citation>
    <scope>NUCLEOTIDE SEQUENCE [LARGE SCALE GENOMIC DNA]</scope>
    <source>
        <strain evidence="5 6">LMG 1637</strain>
    </source>
</reference>
<comment type="catalytic activity">
    <reaction evidence="2">
        <text>2 GTP = 3',3'-c-di-GMP + 2 diphosphate</text>
        <dbReference type="Rhea" id="RHEA:24898"/>
        <dbReference type="ChEBI" id="CHEBI:33019"/>
        <dbReference type="ChEBI" id="CHEBI:37565"/>
        <dbReference type="ChEBI" id="CHEBI:58805"/>
        <dbReference type="EC" id="2.7.7.65"/>
    </reaction>
</comment>
<organism evidence="5 6">
    <name type="scientific">Acetobacter fallax</name>
    <dbReference type="NCBI Taxonomy" id="1737473"/>
    <lineage>
        <taxon>Bacteria</taxon>
        <taxon>Pseudomonadati</taxon>
        <taxon>Pseudomonadota</taxon>
        <taxon>Alphaproteobacteria</taxon>
        <taxon>Acetobacterales</taxon>
        <taxon>Acetobacteraceae</taxon>
        <taxon>Acetobacter</taxon>
    </lineage>
</organism>
<dbReference type="InterPro" id="IPR015943">
    <property type="entry name" value="WD40/YVTN_repeat-like_dom_sf"/>
</dbReference>
<dbReference type="Pfam" id="PF00990">
    <property type="entry name" value="GGDEF"/>
    <property type="match status" value="1"/>
</dbReference>
<evidence type="ECO:0000313" key="5">
    <source>
        <dbReference type="EMBL" id="NHO31654.1"/>
    </source>
</evidence>
<dbReference type="Gene3D" id="3.30.70.270">
    <property type="match status" value="1"/>
</dbReference>
<evidence type="ECO:0000259" key="4">
    <source>
        <dbReference type="PROSITE" id="PS50887"/>
    </source>
</evidence>
<dbReference type="InterPro" id="IPR050469">
    <property type="entry name" value="Diguanylate_Cyclase"/>
</dbReference>
<dbReference type="RefSeq" id="WP_173576267.1">
    <property type="nucleotide sequence ID" value="NZ_WOSW01000004.1"/>
</dbReference>
<dbReference type="SUPFAM" id="SSF55073">
    <property type="entry name" value="Nucleotide cyclase"/>
    <property type="match status" value="1"/>
</dbReference>
<dbReference type="SUPFAM" id="SSF63829">
    <property type="entry name" value="Calcium-dependent phosphotriesterase"/>
    <property type="match status" value="2"/>
</dbReference>
<accession>A0ABX0K5S6</accession>
<dbReference type="EC" id="2.7.7.65" evidence="1"/>
<dbReference type="InterPro" id="IPR011110">
    <property type="entry name" value="Reg_prop"/>
</dbReference>
<gene>
    <name evidence="5" type="ORF">GOB84_03600</name>
</gene>
<dbReference type="Gene3D" id="2.60.40.10">
    <property type="entry name" value="Immunoglobulins"/>
    <property type="match status" value="1"/>
</dbReference>
<comment type="caution">
    <text evidence="5">The sequence shown here is derived from an EMBL/GenBank/DDBJ whole genome shotgun (WGS) entry which is preliminary data.</text>
</comment>
<dbReference type="PANTHER" id="PTHR45138:SF9">
    <property type="entry name" value="DIGUANYLATE CYCLASE DGCM-RELATED"/>
    <property type="match status" value="1"/>
</dbReference>